<dbReference type="InterPro" id="IPR011044">
    <property type="entry name" value="Quino_amine_DH_bsu"/>
</dbReference>
<dbReference type="GO" id="GO:0031145">
    <property type="term" value="P:anaphase-promoting complex-dependent catabolic process"/>
    <property type="evidence" value="ECO:0007669"/>
    <property type="project" value="InterPro"/>
</dbReference>
<reference evidence="8" key="1">
    <citation type="submission" date="2020-05" db="EMBL/GenBank/DDBJ databases">
        <title>Mycena genomes resolve the evolution of fungal bioluminescence.</title>
        <authorList>
            <person name="Tsai I.J."/>
        </authorList>
    </citation>
    <scope>NUCLEOTIDE SEQUENCE</scope>
    <source>
        <strain evidence="8">171206Taipei</strain>
    </source>
</reference>
<evidence type="ECO:0000256" key="5">
    <source>
        <dbReference type="ARBA" id="ARBA00023306"/>
    </source>
</evidence>
<evidence type="ECO:0000256" key="2">
    <source>
        <dbReference type="ARBA" id="ARBA00022618"/>
    </source>
</evidence>
<sequence>MSSFSSLATVRLPSVCRLLESACCPDKDLLVLVSRLGGRDRISLWKMNGAKAWEVDVAADNNSSDHVVGLAWSPDGQSIAVVHDPPRVTLHSLQDGHEERTLSIPTSDRVKNVWWFRAEKTVEVKAVPDILKRNGLIPGSSHSILKTLPLLDSLQEDSQKLTATDLFAFQGSHTKSNQKTPLPEVINTWPILDSDPAVASMSSRVKPVDSTNKHLDVPDEANLDSILVVTDDSGRAHFFLDGSYNLGAIHLGANISIPSLSKVPQEPDFIVHVQSAAHDLSSTPLSPRYLKLPMLKQRYVRDMARLSTTSRELVWYCMRVVKEMRVAWFGSENLSGAREIGPQFIRSLENRQTEHFGQQEPTAILDLTYLLLTRRGSESLNDFLGSGDQMSERGIQKWESSMTEALTKLRDYSEKRVAPACQRLHLVLEEALGWSMLAIFIATWLAAIARRELFRFKEFITWLRDAISFTTLTGDFQYQHRHDTLEVNNYLTAGLVVSSIDKWFMGPVPQFNPQDFGVLAGVPDLRSALDRVYTPLDPAAIASQNDLNHLDRNLDALIQEIATRCQRIFDRAAGATSRYASISAQQSQATAARLPQMAIRERMISEDSGFVEYLVSHTRAESSDRTLLCLARLRFDGDTSHKPSVGVVLLDGTLPGEGKAVIVDAQFFDDQLLVVVYRVSDVPFMATVGYSELDYEELDPEGYTTREDVMQRALEMEQGQLAPIPIKEQRRLVHGAGAVSLALNGRVGRRVACLLDGAGTNMEMLDLETDQVEEDEVEE</sequence>
<dbReference type="Proteomes" id="UP000636479">
    <property type="component" value="Unassembled WGS sequence"/>
</dbReference>
<keyword evidence="3" id="KW-0498">Mitosis</keyword>
<dbReference type="GO" id="GO:0034399">
    <property type="term" value="C:nuclear periphery"/>
    <property type="evidence" value="ECO:0007669"/>
    <property type="project" value="TreeGrafter"/>
</dbReference>
<dbReference type="GO" id="GO:0051301">
    <property type="term" value="P:cell division"/>
    <property type="evidence" value="ECO:0007669"/>
    <property type="project" value="UniProtKB-KW"/>
</dbReference>
<dbReference type="InterPro" id="IPR024977">
    <property type="entry name" value="Apc4-like_WD40_dom"/>
</dbReference>
<organism evidence="8 9">
    <name type="scientific">Mycena indigotica</name>
    <dbReference type="NCBI Taxonomy" id="2126181"/>
    <lineage>
        <taxon>Eukaryota</taxon>
        <taxon>Fungi</taxon>
        <taxon>Dikarya</taxon>
        <taxon>Basidiomycota</taxon>
        <taxon>Agaricomycotina</taxon>
        <taxon>Agaricomycetes</taxon>
        <taxon>Agaricomycetidae</taxon>
        <taxon>Agaricales</taxon>
        <taxon>Marasmiineae</taxon>
        <taxon>Mycenaceae</taxon>
        <taxon>Mycena</taxon>
    </lineage>
</organism>
<dbReference type="EMBL" id="JACAZF010000004">
    <property type="protein sequence ID" value="KAF7306941.1"/>
    <property type="molecule type" value="Genomic_DNA"/>
</dbReference>
<proteinExistence type="predicted"/>
<dbReference type="GeneID" id="59344184"/>
<dbReference type="Pfam" id="PF12896">
    <property type="entry name" value="ANAPC4"/>
    <property type="match status" value="1"/>
</dbReference>
<dbReference type="InterPro" id="IPR024789">
    <property type="entry name" value="APC4"/>
</dbReference>
<evidence type="ECO:0000256" key="1">
    <source>
        <dbReference type="ARBA" id="ARBA00016067"/>
    </source>
</evidence>
<dbReference type="RefSeq" id="XP_037221960.1">
    <property type="nucleotide sequence ID" value="XM_037361668.1"/>
</dbReference>
<dbReference type="GO" id="GO:0005680">
    <property type="term" value="C:anaphase-promoting complex"/>
    <property type="evidence" value="ECO:0007669"/>
    <property type="project" value="InterPro"/>
</dbReference>
<dbReference type="GO" id="GO:0070979">
    <property type="term" value="P:protein K11-linked ubiquitination"/>
    <property type="evidence" value="ECO:0007669"/>
    <property type="project" value="TreeGrafter"/>
</dbReference>
<evidence type="ECO:0000256" key="3">
    <source>
        <dbReference type="ARBA" id="ARBA00022776"/>
    </source>
</evidence>
<evidence type="ECO:0000313" key="8">
    <source>
        <dbReference type="EMBL" id="KAF7306941.1"/>
    </source>
</evidence>
<keyword evidence="2" id="KW-0132">Cell division</keyword>
<comment type="caution">
    <text evidence="8">The sequence shown here is derived from an EMBL/GenBank/DDBJ whole genome shotgun (WGS) entry which is preliminary data.</text>
</comment>
<keyword evidence="9" id="KW-1185">Reference proteome</keyword>
<keyword evidence="5" id="KW-0131">Cell cycle</keyword>
<evidence type="ECO:0000259" key="6">
    <source>
        <dbReference type="Pfam" id="PF12894"/>
    </source>
</evidence>
<dbReference type="Pfam" id="PF12894">
    <property type="entry name" value="ANAPC4_WD40"/>
    <property type="match status" value="1"/>
</dbReference>
<evidence type="ECO:0000256" key="4">
    <source>
        <dbReference type="ARBA" id="ARBA00022786"/>
    </source>
</evidence>
<name>A0A8H6SYF8_9AGAR</name>
<dbReference type="PANTHER" id="PTHR13260:SF0">
    <property type="entry name" value="ANAPHASE-PROMOTING COMPLEX SUBUNIT 4"/>
    <property type="match status" value="1"/>
</dbReference>
<dbReference type="OrthoDB" id="10259843at2759"/>
<evidence type="ECO:0000313" key="9">
    <source>
        <dbReference type="Proteomes" id="UP000636479"/>
    </source>
</evidence>
<protein>
    <recommendedName>
        <fullName evidence="1">Anaphase-promoting complex subunit 4</fullName>
    </recommendedName>
</protein>
<dbReference type="PANTHER" id="PTHR13260">
    <property type="entry name" value="ANAPHASE PROMOTING COMPLEX SUBUNIT 4 APC4"/>
    <property type="match status" value="1"/>
</dbReference>
<keyword evidence="4" id="KW-0833">Ubl conjugation pathway</keyword>
<feature type="domain" description="Anaphase-promoting complex subunit 4 long" evidence="7">
    <location>
        <begin position="290"/>
        <end position="436"/>
    </location>
</feature>
<accession>A0A8H6SYF8</accession>
<gene>
    <name evidence="8" type="ORF">MIND_00486900</name>
</gene>
<dbReference type="AlphaFoldDB" id="A0A8H6SYF8"/>
<dbReference type="InterPro" id="IPR024790">
    <property type="entry name" value="APC4_long_dom"/>
</dbReference>
<dbReference type="SUPFAM" id="SSF50969">
    <property type="entry name" value="YVTN repeat-like/Quinoprotein amine dehydrogenase"/>
    <property type="match status" value="1"/>
</dbReference>
<evidence type="ECO:0000259" key="7">
    <source>
        <dbReference type="Pfam" id="PF12896"/>
    </source>
</evidence>
<feature type="domain" description="Anaphase-promoting complex subunit 4-like WD40" evidence="6">
    <location>
        <begin position="24"/>
        <end position="115"/>
    </location>
</feature>